<feature type="transmembrane region" description="Helical" evidence="12">
    <location>
        <begin position="12"/>
        <end position="33"/>
    </location>
</feature>
<keyword evidence="3" id="KW-0597">Phosphoprotein</keyword>
<feature type="domain" description="Single cache" evidence="14">
    <location>
        <begin position="39"/>
        <end position="166"/>
    </location>
</feature>
<dbReference type="SUPFAM" id="SSF103190">
    <property type="entry name" value="Sensory domain-like"/>
    <property type="match status" value="1"/>
</dbReference>
<sequence length="524" mass="59238">MKQKWKNQRLWVKLTFMVLVTVALTVSVLYLSLTNRIYEATQTQEEEQLLSIAEIVAAQPLVIQTLSNGATNPEVQTYANQITETYQLDFVVVMTMDRIRLTHPDPEKINAPFQGGDEEDALSGQETTSIAQGTLGQSLRAFVPVFNAENVEIGVVAIGIKTTTLASIAKKTMQPFSVSFAVSLLFGAAAAIFTAFQLKTQMYNLEPIEIARLLEERNAMLENTKDAILVTDKDNRVVLSNLEAKKLFRPAKADGTTGDELDESIVGLPIQSLLPVAQDLQLLAGKDKTTDRIYHQDGVDYLLSTAPITVAKKVIGQIILMRDATELYLLTDQLFNAATYTTTLQTQSHDFLNKLHVIYGLADLEEYEELNDYLGKILEPEQEFSHRMIFLVKNPVIAGFLIGERSKFTEQNYPFMIEVYPDVPPTTDHTAVQCWINIIRFLDQFILENRLADDLQIHFGFWNDRLETVYELQLEPAMKEQLTEELHAPVISQLLKRVDGQLEIESNERWIKISLKTAYRKEGN</sequence>
<dbReference type="InterPro" id="IPR016120">
    <property type="entry name" value="Sig_transdc_His_kin_SpoOB"/>
</dbReference>
<evidence type="ECO:0000259" key="13">
    <source>
        <dbReference type="Pfam" id="PF14689"/>
    </source>
</evidence>
<evidence type="ECO:0000256" key="1">
    <source>
        <dbReference type="ARBA" id="ARBA00004651"/>
    </source>
</evidence>
<keyword evidence="10" id="KW-0902">Two-component regulatory system</keyword>
<evidence type="ECO:0000256" key="9">
    <source>
        <dbReference type="ARBA" id="ARBA00022989"/>
    </source>
</evidence>
<evidence type="ECO:0000259" key="14">
    <source>
        <dbReference type="Pfam" id="PF17203"/>
    </source>
</evidence>
<name>A0A847D5G7_9LACT</name>
<evidence type="ECO:0000256" key="5">
    <source>
        <dbReference type="ARBA" id="ARBA00022692"/>
    </source>
</evidence>
<evidence type="ECO:0000256" key="12">
    <source>
        <dbReference type="SAM" id="Phobius"/>
    </source>
</evidence>
<evidence type="ECO:0000256" key="4">
    <source>
        <dbReference type="ARBA" id="ARBA00022679"/>
    </source>
</evidence>
<gene>
    <name evidence="15" type="ORF">GX662_09920</name>
</gene>
<dbReference type="InterPro" id="IPR029151">
    <property type="entry name" value="Sensor-like_sf"/>
</dbReference>
<proteinExistence type="predicted"/>
<dbReference type="EMBL" id="JAAZCD010000223">
    <property type="protein sequence ID" value="NLD32551.1"/>
    <property type="molecule type" value="Genomic_DNA"/>
</dbReference>
<evidence type="ECO:0000256" key="6">
    <source>
        <dbReference type="ARBA" id="ARBA00022741"/>
    </source>
</evidence>
<dbReference type="GO" id="GO:0005524">
    <property type="term" value="F:ATP binding"/>
    <property type="evidence" value="ECO:0007669"/>
    <property type="project" value="UniProtKB-KW"/>
</dbReference>
<comment type="caution">
    <text evidence="15">The sequence shown here is derived from an EMBL/GenBank/DDBJ whole genome shotgun (WGS) entry which is preliminary data.</text>
</comment>
<evidence type="ECO:0000256" key="3">
    <source>
        <dbReference type="ARBA" id="ARBA00022553"/>
    </source>
</evidence>
<dbReference type="InterPro" id="IPR039506">
    <property type="entry name" value="SPOB_a"/>
</dbReference>
<evidence type="ECO:0000313" key="16">
    <source>
        <dbReference type="Proteomes" id="UP000589373"/>
    </source>
</evidence>
<keyword evidence="4" id="KW-0808">Transferase</keyword>
<accession>A0A847D5G7</accession>
<protein>
    <submittedName>
        <fullName evidence="15">Sensor histidine kinase</fullName>
    </submittedName>
</protein>
<keyword evidence="6" id="KW-0547">Nucleotide-binding</keyword>
<evidence type="ECO:0000256" key="8">
    <source>
        <dbReference type="ARBA" id="ARBA00022840"/>
    </source>
</evidence>
<dbReference type="Pfam" id="PF17203">
    <property type="entry name" value="sCache_3_2"/>
    <property type="match status" value="1"/>
</dbReference>
<dbReference type="InterPro" id="IPR033463">
    <property type="entry name" value="sCache_3"/>
</dbReference>
<evidence type="ECO:0000313" key="15">
    <source>
        <dbReference type="EMBL" id="NLD32551.1"/>
    </source>
</evidence>
<keyword evidence="2" id="KW-1003">Cell membrane</keyword>
<feature type="domain" description="SpoOB alpha-helical" evidence="13">
    <location>
        <begin position="336"/>
        <end position="379"/>
    </location>
</feature>
<keyword evidence="7 15" id="KW-0418">Kinase</keyword>
<dbReference type="Pfam" id="PF14689">
    <property type="entry name" value="SPOB_a"/>
    <property type="match status" value="1"/>
</dbReference>
<dbReference type="Gene3D" id="1.10.287.130">
    <property type="match status" value="1"/>
</dbReference>
<evidence type="ECO:0000256" key="7">
    <source>
        <dbReference type="ARBA" id="ARBA00022777"/>
    </source>
</evidence>
<keyword evidence="5 12" id="KW-0812">Transmembrane</keyword>
<reference evidence="15 16" key="1">
    <citation type="journal article" date="2020" name="Biotechnol. Biofuels">
        <title>New insights from the biogas microbiome by comprehensive genome-resolved metagenomics of nearly 1600 species originating from multiple anaerobic digesters.</title>
        <authorList>
            <person name="Campanaro S."/>
            <person name="Treu L."/>
            <person name="Rodriguez-R L.M."/>
            <person name="Kovalovszki A."/>
            <person name="Ziels R.M."/>
            <person name="Maus I."/>
            <person name="Zhu X."/>
            <person name="Kougias P.G."/>
            <person name="Basile A."/>
            <person name="Luo G."/>
            <person name="Schluter A."/>
            <person name="Konstantinidis K.T."/>
            <person name="Angelidaki I."/>
        </authorList>
    </citation>
    <scope>NUCLEOTIDE SEQUENCE [LARGE SCALE GENOMIC DNA]</scope>
    <source>
        <strain evidence="15">AS07pgkLD_105</strain>
    </source>
</reference>
<feature type="transmembrane region" description="Helical" evidence="12">
    <location>
        <begin position="176"/>
        <end position="196"/>
    </location>
</feature>
<dbReference type="SUPFAM" id="SSF55890">
    <property type="entry name" value="Sporulation response regulatory protein Spo0B"/>
    <property type="match status" value="1"/>
</dbReference>
<evidence type="ECO:0000256" key="11">
    <source>
        <dbReference type="ARBA" id="ARBA00023136"/>
    </source>
</evidence>
<evidence type="ECO:0000256" key="2">
    <source>
        <dbReference type="ARBA" id="ARBA00022475"/>
    </source>
</evidence>
<keyword evidence="11 12" id="KW-0472">Membrane</keyword>
<dbReference type="Proteomes" id="UP000589373">
    <property type="component" value="Unassembled WGS sequence"/>
</dbReference>
<dbReference type="GO" id="GO:0005886">
    <property type="term" value="C:plasma membrane"/>
    <property type="evidence" value="ECO:0007669"/>
    <property type="project" value="UniProtKB-SubCell"/>
</dbReference>
<organism evidence="15 16">
    <name type="scientific">Trichococcus flocculiformis</name>
    <dbReference type="NCBI Taxonomy" id="82803"/>
    <lineage>
        <taxon>Bacteria</taxon>
        <taxon>Bacillati</taxon>
        <taxon>Bacillota</taxon>
        <taxon>Bacilli</taxon>
        <taxon>Lactobacillales</taxon>
        <taxon>Carnobacteriaceae</taxon>
        <taxon>Trichococcus</taxon>
    </lineage>
</organism>
<keyword evidence="9 12" id="KW-1133">Transmembrane helix</keyword>
<dbReference type="Gene3D" id="3.30.450.20">
    <property type="entry name" value="PAS domain"/>
    <property type="match status" value="2"/>
</dbReference>
<comment type="subcellular location">
    <subcellularLocation>
        <location evidence="1">Cell membrane</location>
        <topology evidence="1">Multi-pass membrane protein</topology>
    </subcellularLocation>
</comment>
<keyword evidence="8" id="KW-0067">ATP-binding</keyword>
<dbReference type="AlphaFoldDB" id="A0A847D5G7"/>
<evidence type="ECO:0000256" key="10">
    <source>
        <dbReference type="ARBA" id="ARBA00023012"/>
    </source>
</evidence>
<dbReference type="GO" id="GO:0000155">
    <property type="term" value="F:phosphorelay sensor kinase activity"/>
    <property type="evidence" value="ECO:0007669"/>
    <property type="project" value="InterPro"/>
</dbReference>